<organism evidence="3 4">
    <name type="scientific">Lachancea dasiensis</name>
    <dbReference type="NCBI Taxonomy" id="1072105"/>
    <lineage>
        <taxon>Eukaryota</taxon>
        <taxon>Fungi</taxon>
        <taxon>Dikarya</taxon>
        <taxon>Ascomycota</taxon>
        <taxon>Saccharomycotina</taxon>
        <taxon>Saccharomycetes</taxon>
        <taxon>Saccharomycetales</taxon>
        <taxon>Saccharomycetaceae</taxon>
        <taxon>Lachancea</taxon>
    </lineage>
</organism>
<evidence type="ECO:0000313" key="4">
    <source>
        <dbReference type="Proteomes" id="UP000190274"/>
    </source>
</evidence>
<proteinExistence type="predicted"/>
<protein>
    <submittedName>
        <fullName evidence="3">LADA_0A01024g1_1</fullName>
    </submittedName>
</protein>
<evidence type="ECO:0000256" key="2">
    <source>
        <dbReference type="SAM" id="Phobius"/>
    </source>
</evidence>
<gene>
    <name evidence="3" type="ORF">LADA_0A01024G</name>
</gene>
<dbReference type="Proteomes" id="UP000190274">
    <property type="component" value="Chromosome A"/>
</dbReference>
<feature type="transmembrane region" description="Helical" evidence="2">
    <location>
        <begin position="135"/>
        <end position="154"/>
    </location>
</feature>
<keyword evidence="2" id="KW-1133">Transmembrane helix</keyword>
<keyword evidence="2" id="KW-0812">Transmembrane</keyword>
<reference evidence="3 4" key="1">
    <citation type="submission" date="2016-03" db="EMBL/GenBank/DDBJ databases">
        <authorList>
            <person name="Devillers H."/>
        </authorList>
    </citation>
    <scope>NUCLEOTIDE SEQUENCE [LARGE SCALE GENOMIC DNA]</scope>
    <source>
        <strain evidence="3">CBS 10888</strain>
    </source>
</reference>
<name>A0A1G4ILR0_9SACH</name>
<dbReference type="AlphaFoldDB" id="A0A1G4ILR0"/>
<sequence>MSANTSMHRTVSAPLLLSEINHREALATGSTASYIPPDIDFNKLERGDLVFDQRFSDERGPVLSGRQTADYNSILREQSAPAGPLNSSSPPVQLPRSPSYFGPPSNGNQEANGNVGSYVSPVATWLWSLYYSNRMLFYCFLGLIIVVSTFYTAFTGEGSKYYVIILKASACYVFGTNRAETLFGPGFCEFGDQCGEHRSQRSL</sequence>
<keyword evidence="4" id="KW-1185">Reference proteome</keyword>
<feature type="region of interest" description="Disordered" evidence="1">
    <location>
        <begin position="80"/>
        <end position="107"/>
    </location>
</feature>
<evidence type="ECO:0000256" key="1">
    <source>
        <dbReference type="SAM" id="MobiDB-lite"/>
    </source>
</evidence>
<evidence type="ECO:0000313" key="3">
    <source>
        <dbReference type="EMBL" id="SCU77549.1"/>
    </source>
</evidence>
<keyword evidence="2" id="KW-0472">Membrane</keyword>
<accession>A0A1G4ILR0</accession>
<dbReference type="OrthoDB" id="4034718at2759"/>
<dbReference type="EMBL" id="LT598460">
    <property type="protein sequence ID" value="SCU77549.1"/>
    <property type="molecule type" value="Genomic_DNA"/>
</dbReference>